<dbReference type="GO" id="GO:0016301">
    <property type="term" value="F:kinase activity"/>
    <property type="evidence" value="ECO:0007669"/>
    <property type="project" value="InterPro"/>
</dbReference>
<protein>
    <submittedName>
        <fullName evidence="2">Death on curing protein</fullName>
    </submittedName>
</protein>
<sequence length="131" mass="14268">MTLNEPRWITVAEAEDVARAVVEETGEPFLIRDGGLLESAVMAARNRWHCEGEEDLAELGLGTAVAIERNHPFEQGNKRAAWFSMLAFFACNGLALHNEDDPSLADLFVEVITGAKSPEDLLAAMTVVALD</sequence>
<dbReference type="InterPro" id="IPR003812">
    <property type="entry name" value="Fido"/>
</dbReference>
<name>A0A1G4R7P2_9HYPH</name>
<dbReference type="EMBL" id="FMTP01000002">
    <property type="protein sequence ID" value="SCW52820.1"/>
    <property type="molecule type" value="Genomic_DNA"/>
</dbReference>
<gene>
    <name evidence="2" type="ORF">SAMN05660859_1438</name>
</gene>
<dbReference type="Gene3D" id="1.20.120.1870">
    <property type="entry name" value="Fic/DOC protein, Fido domain"/>
    <property type="match status" value="1"/>
</dbReference>
<proteinExistence type="predicted"/>
<dbReference type="PANTHER" id="PTHR39426:SF1">
    <property type="entry name" value="HOMOLOGY TO DEATH-ON-CURING PROTEIN OF PHAGE P1"/>
    <property type="match status" value="1"/>
</dbReference>
<dbReference type="Pfam" id="PF02661">
    <property type="entry name" value="Fic"/>
    <property type="match status" value="1"/>
</dbReference>
<reference evidence="3" key="1">
    <citation type="submission" date="2016-10" db="EMBL/GenBank/DDBJ databases">
        <authorList>
            <person name="Varghese N."/>
            <person name="Submissions S."/>
        </authorList>
    </citation>
    <scope>NUCLEOTIDE SEQUENCE [LARGE SCALE GENOMIC DNA]</scope>
    <source>
        <strain evidence="3">CGMCC 1.1761</strain>
    </source>
</reference>
<feature type="domain" description="Fido" evidence="1">
    <location>
        <begin position="9"/>
        <end position="131"/>
    </location>
</feature>
<dbReference type="Proteomes" id="UP000198889">
    <property type="component" value="Unassembled WGS sequence"/>
</dbReference>
<evidence type="ECO:0000313" key="2">
    <source>
        <dbReference type="EMBL" id="SCW52820.1"/>
    </source>
</evidence>
<dbReference type="PROSITE" id="PS51459">
    <property type="entry name" value="FIDO"/>
    <property type="match status" value="1"/>
</dbReference>
<dbReference type="InterPro" id="IPR053737">
    <property type="entry name" value="Type_II_TA_Toxin"/>
</dbReference>
<dbReference type="InterPro" id="IPR006440">
    <property type="entry name" value="Doc"/>
</dbReference>
<accession>A0A1G4R7P2</accession>
<evidence type="ECO:0000259" key="1">
    <source>
        <dbReference type="PROSITE" id="PS51459"/>
    </source>
</evidence>
<evidence type="ECO:0000313" key="3">
    <source>
        <dbReference type="Proteomes" id="UP000198889"/>
    </source>
</evidence>
<dbReference type="AlphaFoldDB" id="A0A1G4R7P2"/>
<dbReference type="RefSeq" id="WP_143007052.1">
    <property type="nucleotide sequence ID" value="NZ_FMTP01000002.1"/>
</dbReference>
<dbReference type="PANTHER" id="PTHR39426">
    <property type="entry name" value="HOMOLOGY TO DEATH-ON-CURING PROTEIN OF PHAGE P1"/>
    <property type="match status" value="1"/>
</dbReference>
<keyword evidence="3" id="KW-1185">Reference proteome</keyword>
<organism evidence="2 3">
    <name type="scientific">Ancylobacter rudongensis</name>
    <dbReference type="NCBI Taxonomy" id="177413"/>
    <lineage>
        <taxon>Bacteria</taxon>
        <taxon>Pseudomonadati</taxon>
        <taxon>Pseudomonadota</taxon>
        <taxon>Alphaproteobacteria</taxon>
        <taxon>Hyphomicrobiales</taxon>
        <taxon>Xanthobacteraceae</taxon>
        <taxon>Ancylobacter</taxon>
    </lineage>
</organism>